<dbReference type="GO" id="GO:0005737">
    <property type="term" value="C:cytoplasm"/>
    <property type="evidence" value="ECO:0007669"/>
    <property type="project" value="UniProtKB-SubCell"/>
</dbReference>
<dbReference type="SMART" id="SM00320">
    <property type="entry name" value="WD40"/>
    <property type="match status" value="5"/>
</dbReference>
<name>A0A0K6SAC8_9ALVE</name>
<dbReference type="GO" id="GO:0007018">
    <property type="term" value="P:microtubule-based movement"/>
    <property type="evidence" value="ECO:0007669"/>
    <property type="project" value="InterPro"/>
</dbReference>
<dbReference type="InterPro" id="IPR027417">
    <property type="entry name" value="P-loop_NTPase"/>
</dbReference>
<dbReference type="EMBL" id="CDMZ01004814">
    <property type="protein sequence ID" value="CUC10626.1"/>
    <property type="molecule type" value="Genomic_DNA"/>
</dbReference>
<dbReference type="PROSITE" id="PS50067">
    <property type="entry name" value="KINESIN_MOTOR_2"/>
    <property type="match status" value="1"/>
</dbReference>
<dbReference type="GO" id="GO:0005524">
    <property type="term" value="F:ATP binding"/>
    <property type="evidence" value="ECO:0007669"/>
    <property type="project" value="UniProtKB-UniRule"/>
</dbReference>
<feature type="compositionally biased region" description="Acidic residues" evidence="9">
    <location>
        <begin position="1300"/>
        <end position="1329"/>
    </location>
</feature>
<dbReference type="PANTHER" id="PTHR47969">
    <property type="entry name" value="CHROMOSOME-ASSOCIATED KINESIN KIF4A-RELATED"/>
    <property type="match status" value="1"/>
</dbReference>
<keyword evidence="2" id="KW-0963">Cytoplasm</keyword>
<evidence type="ECO:0000256" key="6">
    <source>
        <dbReference type="PROSITE-ProRule" id="PRU00221"/>
    </source>
</evidence>
<feature type="coiled-coil region" evidence="8">
    <location>
        <begin position="530"/>
        <end position="592"/>
    </location>
</feature>
<feature type="compositionally biased region" description="Basic and acidic residues" evidence="9">
    <location>
        <begin position="1956"/>
        <end position="1981"/>
    </location>
</feature>
<feature type="domain" description="Kinesin motor" evidence="10">
    <location>
        <begin position="1"/>
        <end position="403"/>
    </location>
</feature>
<feature type="region of interest" description="Disordered" evidence="9">
    <location>
        <begin position="1233"/>
        <end position="1401"/>
    </location>
</feature>
<feature type="compositionally biased region" description="Basic and acidic residues" evidence="9">
    <location>
        <begin position="643"/>
        <end position="652"/>
    </location>
</feature>
<dbReference type="InterPro" id="IPR036961">
    <property type="entry name" value="Kinesin_motor_dom_sf"/>
</dbReference>
<evidence type="ECO:0000256" key="9">
    <source>
        <dbReference type="SAM" id="MobiDB-lite"/>
    </source>
</evidence>
<feature type="compositionally biased region" description="Basic and acidic residues" evidence="9">
    <location>
        <begin position="2164"/>
        <end position="2176"/>
    </location>
</feature>
<feature type="compositionally biased region" description="Low complexity" evidence="9">
    <location>
        <begin position="2684"/>
        <end position="2703"/>
    </location>
</feature>
<dbReference type="PRINTS" id="PR00380">
    <property type="entry name" value="KINESINHEAVY"/>
</dbReference>
<feature type="compositionally biased region" description="Basic and acidic residues" evidence="9">
    <location>
        <begin position="751"/>
        <end position="765"/>
    </location>
</feature>
<feature type="region of interest" description="Disordered" evidence="9">
    <location>
        <begin position="3182"/>
        <end position="3213"/>
    </location>
</feature>
<feature type="compositionally biased region" description="Basic and acidic residues" evidence="9">
    <location>
        <begin position="786"/>
        <end position="795"/>
    </location>
</feature>
<feature type="compositionally biased region" description="Acidic residues" evidence="9">
    <location>
        <begin position="2225"/>
        <end position="2245"/>
    </location>
</feature>
<keyword evidence="5 8" id="KW-0175">Coiled coil</keyword>
<evidence type="ECO:0000256" key="8">
    <source>
        <dbReference type="SAM" id="Coils"/>
    </source>
</evidence>
<feature type="compositionally biased region" description="Basic and acidic residues" evidence="9">
    <location>
        <begin position="3366"/>
        <end position="3375"/>
    </location>
</feature>
<feature type="binding site" evidence="7">
    <location>
        <begin position="68"/>
        <end position="75"/>
    </location>
    <ligand>
        <name>ATP</name>
        <dbReference type="ChEBI" id="CHEBI:30616"/>
    </ligand>
</feature>
<keyword evidence="7" id="KW-0505">Motor protein</keyword>
<keyword evidence="4 7" id="KW-0067">ATP-binding</keyword>
<dbReference type="InterPro" id="IPR001752">
    <property type="entry name" value="Kinesin_motor_dom"/>
</dbReference>
<feature type="compositionally biased region" description="Basic and acidic residues" evidence="9">
    <location>
        <begin position="1844"/>
        <end position="1859"/>
    </location>
</feature>
<dbReference type="VEuPathDB" id="CryptoDB:Cvel_10316"/>
<feature type="compositionally biased region" description="Basic and acidic residues" evidence="9">
    <location>
        <begin position="3243"/>
        <end position="3267"/>
    </location>
</feature>
<accession>A0A0K6SAC8</accession>
<feature type="region of interest" description="Disordered" evidence="9">
    <location>
        <begin position="951"/>
        <end position="1000"/>
    </location>
</feature>
<dbReference type="SUPFAM" id="SSF50998">
    <property type="entry name" value="Quinoprotein alcohol dehydrogenase-like"/>
    <property type="match status" value="1"/>
</dbReference>
<proteinExistence type="inferred from homology"/>
<dbReference type="PROSITE" id="PS50082">
    <property type="entry name" value="WD_REPEATS_2"/>
    <property type="match status" value="1"/>
</dbReference>
<evidence type="ECO:0000313" key="11">
    <source>
        <dbReference type="EMBL" id="CUC10626.1"/>
    </source>
</evidence>
<dbReference type="Pfam" id="PF00225">
    <property type="entry name" value="Kinesin"/>
    <property type="match status" value="2"/>
</dbReference>
<feature type="region of interest" description="Disordered" evidence="9">
    <location>
        <begin position="706"/>
        <end position="811"/>
    </location>
</feature>
<dbReference type="InterPro" id="IPR015943">
    <property type="entry name" value="WD40/YVTN_repeat-like_dom_sf"/>
</dbReference>
<feature type="compositionally biased region" description="Basic and acidic residues" evidence="9">
    <location>
        <begin position="1990"/>
        <end position="2004"/>
    </location>
</feature>
<feature type="repeat" description="WD" evidence="6">
    <location>
        <begin position="3310"/>
        <end position="3351"/>
    </location>
</feature>
<feature type="region of interest" description="Disordered" evidence="9">
    <location>
        <begin position="1956"/>
        <end position="2284"/>
    </location>
</feature>
<evidence type="ECO:0000256" key="2">
    <source>
        <dbReference type="ARBA" id="ARBA00022490"/>
    </source>
</evidence>
<feature type="compositionally biased region" description="Low complexity" evidence="9">
    <location>
        <begin position="2005"/>
        <end position="2022"/>
    </location>
</feature>
<feature type="compositionally biased region" description="Gly residues" evidence="9">
    <location>
        <begin position="2268"/>
        <end position="2277"/>
    </location>
</feature>
<feature type="compositionally biased region" description="Acidic residues" evidence="9">
    <location>
        <begin position="2255"/>
        <end position="2267"/>
    </location>
</feature>
<feature type="region of interest" description="Disordered" evidence="9">
    <location>
        <begin position="3345"/>
        <end position="3381"/>
    </location>
</feature>
<feature type="region of interest" description="Disordered" evidence="9">
    <location>
        <begin position="3242"/>
        <end position="3289"/>
    </location>
</feature>
<dbReference type="InterPro" id="IPR001680">
    <property type="entry name" value="WD40_rpt"/>
</dbReference>
<feature type="region of interest" description="Disordered" evidence="9">
    <location>
        <begin position="617"/>
        <end position="672"/>
    </location>
</feature>
<feature type="compositionally biased region" description="Low complexity" evidence="9">
    <location>
        <begin position="1260"/>
        <end position="1290"/>
    </location>
</feature>
<feature type="compositionally biased region" description="Basic and acidic residues" evidence="9">
    <location>
        <begin position="1242"/>
        <end position="1256"/>
    </location>
</feature>
<dbReference type="SMART" id="SM00129">
    <property type="entry name" value="KISc"/>
    <property type="match status" value="1"/>
</dbReference>
<feature type="compositionally biased region" description="Polar residues" evidence="9">
    <location>
        <begin position="1182"/>
        <end position="1195"/>
    </location>
</feature>
<feature type="region of interest" description="Disordered" evidence="9">
    <location>
        <begin position="3390"/>
        <end position="3409"/>
    </location>
</feature>
<comment type="subcellular location">
    <subcellularLocation>
        <location evidence="1">Cytoplasm</location>
    </subcellularLocation>
</comment>
<feature type="compositionally biased region" description="Polar residues" evidence="9">
    <location>
        <begin position="2519"/>
        <end position="2531"/>
    </location>
</feature>
<dbReference type="Gene3D" id="2.130.10.10">
    <property type="entry name" value="YVTN repeat-like/Quinoprotein amine dehydrogenase"/>
    <property type="match status" value="2"/>
</dbReference>
<keyword evidence="3 7" id="KW-0547">Nucleotide-binding</keyword>
<feature type="compositionally biased region" description="Acidic residues" evidence="9">
    <location>
        <begin position="2203"/>
        <end position="2216"/>
    </location>
</feature>
<dbReference type="PANTHER" id="PTHR47969:SF15">
    <property type="entry name" value="CHROMOSOME-ASSOCIATED KINESIN KIF4A-RELATED"/>
    <property type="match status" value="1"/>
</dbReference>
<feature type="region of interest" description="Disordered" evidence="9">
    <location>
        <begin position="229"/>
        <end position="281"/>
    </location>
</feature>
<feature type="region of interest" description="Disordered" evidence="9">
    <location>
        <begin position="2403"/>
        <end position="2434"/>
    </location>
</feature>
<feature type="region of interest" description="Disordered" evidence="9">
    <location>
        <begin position="2815"/>
        <end position="2845"/>
    </location>
</feature>
<feature type="region of interest" description="Disordered" evidence="9">
    <location>
        <begin position="1123"/>
        <end position="1195"/>
    </location>
</feature>
<feature type="compositionally biased region" description="Acidic residues" evidence="9">
    <location>
        <begin position="1338"/>
        <end position="1347"/>
    </location>
</feature>
<dbReference type="InterPro" id="IPR011047">
    <property type="entry name" value="Quinoprotein_ADH-like_sf"/>
</dbReference>
<feature type="compositionally biased region" description="Polar residues" evidence="9">
    <location>
        <begin position="2084"/>
        <end position="2094"/>
    </location>
</feature>
<feature type="compositionally biased region" description="Low complexity" evidence="9">
    <location>
        <begin position="1128"/>
        <end position="1141"/>
    </location>
</feature>
<dbReference type="GO" id="GO:0003777">
    <property type="term" value="F:microtubule motor activity"/>
    <property type="evidence" value="ECO:0007669"/>
    <property type="project" value="InterPro"/>
</dbReference>
<organism evidence="11">
    <name type="scientific">Chromera velia CCMP2878</name>
    <dbReference type="NCBI Taxonomy" id="1169474"/>
    <lineage>
        <taxon>Eukaryota</taxon>
        <taxon>Sar</taxon>
        <taxon>Alveolata</taxon>
        <taxon>Colpodellida</taxon>
        <taxon>Chromeraceae</taxon>
        <taxon>Chromera</taxon>
    </lineage>
</organism>
<dbReference type="PROSITE" id="PS00411">
    <property type="entry name" value="KINESIN_MOTOR_1"/>
    <property type="match status" value="1"/>
</dbReference>
<feature type="compositionally biased region" description="Gly residues" evidence="9">
    <location>
        <begin position="965"/>
        <end position="987"/>
    </location>
</feature>
<dbReference type="GO" id="GO:0051231">
    <property type="term" value="P:spindle elongation"/>
    <property type="evidence" value="ECO:0007669"/>
    <property type="project" value="TreeGrafter"/>
</dbReference>
<feature type="region of interest" description="Disordered" evidence="9">
    <location>
        <begin position="3072"/>
        <end position="3116"/>
    </location>
</feature>
<dbReference type="GO" id="GO:0008017">
    <property type="term" value="F:microtubule binding"/>
    <property type="evidence" value="ECO:0007669"/>
    <property type="project" value="InterPro"/>
</dbReference>
<feature type="compositionally biased region" description="Low complexity" evidence="9">
    <location>
        <begin position="3074"/>
        <end position="3110"/>
    </location>
</feature>
<gene>
    <name evidence="11" type="ORF">Cvel_10316.t3.CR1</name>
</gene>
<evidence type="ECO:0000256" key="1">
    <source>
        <dbReference type="ARBA" id="ARBA00004496"/>
    </source>
</evidence>
<dbReference type="Gene3D" id="3.40.850.10">
    <property type="entry name" value="Kinesin motor domain"/>
    <property type="match status" value="1"/>
</dbReference>
<dbReference type="GO" id="GO:0007052">
    <property type="term" value="P:mitotic spindle organization"/>
    <property type="evidence" value="ECO:0007669"/>
    <property type="project" value="TreeGrafter"/>
</dbReference>
<feature type="region of interest" description="Disordered" evidence="9">
    <location>
        <begin position="2684"/>
        <end position="2717"/>
    </location>
</feature>
<feature type="coiled-coil region" evidence="8">
    <location>
        <begin position="1550"/>
        <end position="1580"/>
    </location>
</feature>
<feature type="region of interest" description="Disordered" evidence="9">
    <location>
        <begin position="1831"/>
        <end position="1943"/>
    </location>
</feature>
<comment type="similarity">
    <text evidence="7">Belongs to the TRAFAC class myosin-kinesin ATPase superfamily. Kinesin family.</text>
</comment>
<dbReference type="InterPro" id="IPR019821">
    <property type="entry name" value="Kinesin_motor_CS"/>
</dbReference>
<dbReference type="GO" id="GO:0005875">
    <property type="term" value="C:microtubule associated complex"/>
    <property type="evidence" value="ECO:0007669"/>
    <property type="project" value="TreeGrafter"/>
</dbReference>
<sequence length="3456" mass="366695">MKSSIDITILVQDRQQQPAVVIPSMSKSFPFDSVLGPSSSQGEVYETVCHPLVDSFFEGYNSTVLAYGQTGSGKTFTMGSASFFSPAPDEAGLIPRVIRDLFAAVAAKRSQTDFEVSCTFLEIYNEEIRDLLAPAARGGGAAGMQPFERGGWRGASVPVKDSKAIRVTEDPETRQIIVVGARSVQVDSAAELLGCLNEGSAVRTTGSTSMNVHSSRSHAIFTISLIQRAKKGTHGRPSHPGSPQGAPPGTAAAAAAENSSSSSTSLSSPSQAAEQTTATDSAQVETVDFRMSKFHFVDLAGSERAKRTRAEGARLREGIHINGGLLALGNVICALTAESAGNMGGRDGRDSHVPYRDSKLTRILQDSLGGNSKTVMIACVSGAVADLTESVNTIRYASRARNIKNSPVINRDPTAALICALRQQVHDLTSQLLATRKAQVRLRHGATQLTEEEAERIRGPNGLTYKELEDQVAELTGRLRAEQDKRMEVTKIGNEKSAAFQALVDHMHEKGFALPEGSEATEIAEKAAGLKASLDDSAEAEGRAQVLEQEVSDLRRRVALLEKREEEQQKIINEKERVVDALESENAGLKKRRVQVESCFALLQARALRRIAVQQSEKAEGTGALPKPATSPVAGSSPLFAHTRRDLEEENGHQTPPPTRGSLDLGGESVSVSGRGGRLAALLRRRSGGSSGGSAALFPLSASALSKRRGSPGGGLGVSASPSPLGGEDETAVADPETGGGAAGVSVSRGEGGEEKEGAGKKDEIQLVPDTQKGSSVDLQGGSVEKSQHAEGGEKEEGEVDETAGGPLQEGVPLTEERRNSLGQLARELGLESLSLTLEKEGGVLTDQDLRLINRALAVESGNVGGRLGIDLEGGDGETEGDDAAMRQEIATFNRLMLETGGKLAGYEAEAHGWNAMMADLDDEMGTIQNKLRQTELSAKLLWERLGSGSDTSPLHTLPLADAASGGGTQAQPHAGGGGTPESGGGSTSTNARVQKRVEQETKKLEAKYAQYMRKVEEYQKQIERLSRDKDKITHKKEKSEHQVALLHAELARLKEQKAESLRRLHLLDRKHRTVLGEKDAAITRLQREKNQMQSQAKRQEHKQEMIIQQAKRKEEDLLRKVKTMEHQQQQAQAQAKQQQQSNNKNRGGAGAGTGVANTQSGGKSGLTGAAAAGTSYPPNFPQRTHATGLNASGVNVPSLQRNAHRGEKAAGGAQGAGVAPAWLKAAETFLGEQKQRQAVHQKREGGEKEREKERGSTGMGSPTTTGSSSSSSPLPFSANAPSLAARLAAVQESLALPTGEDEGSDDDENDNDTATETQDLEAEEEALEAELQAALEGDGEEEEEDILVGVEGEGTEEGGASSAAGASGRGGRKRLETAVRRRRLRKRAERRQRQREREKNLGEGTEIAIREWAQALVERKVRAKRLEFELSALMMEADECVVREEKFRRKADEAQNQLASAKGTTSDCILRQYNEALAQADAAREEHHQLHVQAKKMKEEKFRRKADEAQNQLASAKSGGVVFALPDSSLPPFPLPSFVFRGTTSDCILRQYNEALAQADAAREEHHQLHVQAKKMKAEIGQLSVTVSPEALVRECSEATARAFADCQQDITPVLFEELTRLKLGLEVKEVQMGLVETERNALLQAEQTARVQAQRAQRQFRKRLQEKEKEIVENNELLMSWGVRQRQATVAAAQQQQQQALQVTGGGLQSLSGEATKPTAASAARQAAAPGTNVVRTRTQQQQQQAPAAQQWRLTGKNVLNQSSDDLARAAGGGGGGSGVPVRGRDRLRGQGGQGAAQQGTQQAPRYGEMMMGRQRSRAELSGALQGVSVMSFGPPQAGARGDNRRGRGDREERERGTVAASDVGSVRRGQAARGYAEREKEKERERGPPPRFESVSSNAAVSASSCPDNEEDVSQMLSGPSGGKLTASASQQPLQSGAAADSVAAAEAIFQQSRERQKKWEEKRRLMKLKNMETRPDNEQVLQSLDTLKEENEKDREEKLHQQAAFVEEAKAAAVFQQATGKSPPPALAVSGQEGGEGGEASSPSPPPTAFRVSASGRRSVESRAQSRTALDSGGSAVRNLLSQFQRQSGARASEIVEGDGAGGLKKKGSGDSSREFLSAESEVEDEITTEKEKEKAGQSVAELPSEDIPAASVDGEIGGEGEREKEQARIAEVEEEEDGLVEVDGRGRGENIGGGTEGEYSETEGGADDDMMGEGTITLTVEEEEEEDEEEEEEGETETEGDPNNPGMEEDHAEEDQLEEEGVGDGQTAGGEGTKTRRVKQFKTQQALIEMHEERQLRSTAHFREIKHLVDQLMASEQPVDVRAGLFALEQRVKEEMREQAAHCTALVGQTKKMGGDGGEREGGGVRRFMEERTFASPPFADVGPSSTSASASVSVFAGAQTSTDKRRSSQQAQSGGSPRLVSPKNGTQDVQALKSRLSSCVAQAIDGVGGGAALPSLSSVHHLHHKGEAEGGRSNLSGGVTGDGGGVCDLKGVSVCSQGRSHRSIATVRHTGSDSHSLGGTGSSSVFFAAEGDEGGRDRDRDREKDPNQPDRDRDRETESTAARTGGAHLDSTETHTSTGGGSNADKLPPIHHGSNSSTSQQNIATAAGSGGVSLEAPTEAEPHPTLRFVAVHGDGRRPSESRNLQESSRKTPAAAVCEDPTLVSHQLAELASSCHSLAARAGRQRQQQQQQQPQRRALPISQGQGGGSRSLAAAVRRHVTEVCGGASGMSTGGGGFRGMVPECLSLGVSPSPVGGVRGGESEGLVEGGEGGRRDLRGGRVLSVATPCEAVHGGLQEGDDSMLPSLSVSVESANGLRKEREKERRERPGPGGGLHGFASAGGQTGPFIHWRRAVDAHEHAIMCAAFDVEGDSGFSASSSSGAATGLVTGSWHSVVRRWNLERLSAERPEPLWEEAVARGPGTKAEAHAVKCLRTLAGGRGFVAAVGNGVRYIDDRTGKTELGWNFSSSSNAPVNTLAVIPQCSNSISASSSSSPNNNNNGSSTTGLLTSPDSALVAATGRDQWLRLFDLRVAERPLQQVKCPTELFALAYLPPPPCPNCSGTSNLDRNGSSSPSSCPSPSGGSPLSLLPSESFSSSSSTSRGTSGCPVCSATGSSPTSLLHGLVGGGRDRSIHFLEGRWRSLADSSHHDTVSSLVTMPISEIPTVNPQNQKSFLRGGAREREQPGGASPPRPGHTGVPGPRIERDSLGRFNHPGSGFVLVSGSRDHHVRLWGLSWQQSERRRVSEKDKEKDSIHGSADEEPQRAGGTVSSSSVCGGGNGSAKGSVGAVSLPLPRLHTFAAPLAPARAHQAYILSLTRVPRRGMIATACRDGIVKLWSVSGGKSSSGLGGEGSAERGLVGEGGERETEMEGHGGVGDCADRDLPISSSFSLSGQGSPPPPQSPADFFEIRQVGKSLAPSSGHPVNEVIATGDLVVAVSSDRSLRVWRWLNNG</sequence>
<reference evidence="11" key="1">
    <citation type="submission" date="2014-11" db="EMBL/GenBank/DDBJ databases">
        <title>Molecular phylogeny of cliff fern family Woodsiaceae with morphological implications.</title>
        <authorList>
            <person name="Shao Y.-Z."/>
            <person name="Wei R."/>
            <person name="Zhang X.-C."/>
        </authorList>
    </citation>
    <scope>NUCLEOTIDE SEQUENCE</scope>
</reference>
<evidence type="ECO:0000256" key="7">
    <source>
        <dbReference type="PROSITE-ProRule" id="PRU00283"/>
    </source>
</evidence>
<feature type="compositionally biased region" description="Basic and acidic residues" evidence="9">
    <location>
        <begin position="1878"/>
        <end position="1891"/>
    </location>
</feature>
<evidence type="ECO:0000256" key="5">
    <source>
        <dbReference type="ARBA" id="ARBA00023054"/>
    </source>
</evidence>
<feature type="compositionally biased region" description="Low complexity" evidence="9">
    <location>
        <begin position="1897"/>
        <end position="1908"/>
    </location>
</feature>
<evidence type="ECO:0000259" key="10">
    <source>
        <dbReference type="PROSITE" id="PS50067"/>
    </source>
</evidence>
<feature type="compositionally biased region" description="Basic and acidic residues" evidence="9">
    <location>
        <begin position="2821"/>
        <end position="2833"/>
    </location>
</feature>
<feature type="region of interest" description="Disordered" evidence="9">
    <location>
        <begin position="2512"/>
        <end position="2661"/>
    </location>
</feature>
<feature type="compositionally biased region" description="Basic residues" evidence="9">
    <location>
        <begin position="1381"/>
        <end position="1395"/>
    </location>
</feature>
<keyword evidence="6" id="KW-0853">WD repeat</keyword>
<evidence type="ECO:0000256" key="4">
    <source>
        <dbReference type="ARBA" id="ARBA00022840"/>
    </source>
</evidence>
<feature type="region of interest" description="Disordered" evidence="9">
    <location>
        <begin position="1768"/>
        <end position="1808"/>
    </location>
</feature>
<evidence type="ECO:0000256" key="3">
    <source>
        <dbReference type="ARBA" id="ARBA00022741"/>
    </source>
</evidence>
<feature type="compositionally biased region" description="Basic and acidic residues" evidence="9">
    <location>
        <begin position="1497"/>
        <end position="1509"/>
    </location>
</feature>
<feature type="compositionally biased region" description="Low complexity" evidence="9">
    <location>
        <begin position="241"/>
        <end position="274"/>
    </location>
</feature>
<feature type="region of interest" description="Disordered" evidence="9">
    <location>
        <begin position="1481"/>
        <end position="1510"/>
    </location>
</feature>
<feature type="compositionally biased region" description="Polar residues" evidence="9">
    <location>
        <begin position="2599"/>
        <end position="2610"/>
    </location>
</feature>
<dbReference type="InterPro" id="IPR027640">
    <property type="entry name" value="Kinesin-like_fam"/>
</dbReference>
<feature type="region of interest" description="Disordered" evidence="9">
    <location>
        <begin position="2760"/>
        <end position="2779"/>
    </location>
</feature>
<feature type="compositionally biased region" description="Low complexity" evidence="9">
    <location>
        <begin position="3390"/>
        <end position="3399"/>
    </location>
</feature>
<feature type="compositionally biased region" description="Low complexity" evidence="9">
    <location>
        <begin position="1167"/>
        <end position="1176"/>
    </location>
</feature>
<protein>
    <recommendedName>
        <fullName evidence="10">Kinesin motor domain-containing protein</fullName>
    </recommendedName>
</protein>
<feature type="compositionally biased region" description="Basic and acidic residues" evidence="9">
    <location>
        <begin position="2539"/>
        <end position="2564"/>
    </location>
</feature>
<dbReference type="SUPFAM" id="SSF52540">
    <property type="entry name" value="P-loop containing nucleoside triphosphate hydrolases"/>
    <property type="match status" value="1"/>
</dbReference>